<feature type="signal peptide" evidence="2">
    <location>
        <begin position="1"/>
        <end position="25"/>
    </location>
</feature>
<accession>A0A0S4KPD7</accession>
<dbReference type="AlphaFoldDB" id="A0A0S4KPD7"/>
<feature type="transmembrane region" description="Helical" evidence="1">
    <location>
        <begin position="41"/>
        <end position="60"/>
    </location>
</feature>
<dbReference type="KEGG" id="nio:NITINOP_0886"/>
<reference evidence="4" key="1">
    <citation type="submission" date="2015-09" db="EMBL/GenBank/DDBJ databases">
        <authorList>
            <person name="Daims H."/>
        </authorList>
    </citation>
    <scope>NUCLEOTIDE SEQUENCE [LARGE SCALE GENOMIC DNA]</scope>
</reference>
<evidence type="ECO:0000256" key="1">
    <source>
        <dbReference type="SAM" id="Phobius"/>
    </source>
</evidence>
<keyword evidence="1" id="KW-1133">Transmembrane helix</keyword>
<dbReference type="EMBL" id="LN885086">
    <property type="protein sequence ID" value="CUQ65861.1"/>
    <property type="molecule type" value="Genomic_DNA"/>
</dbReference>
<proteinExistence type="predicted"/>
<keyword evidence="1" id="KW-0812">Transmembrane</keyword>
<evidence type="ECO:0000313" key="4">
    <source>
        <dbReference type="Proteomes" id="UP000066284"/>
    </source>
</evidence>
<gene>
    <name evidence="3" type="ORF">NITINOP_0886</name>
</gene>
<keyword evidence="4" id="KW-1185">Reference proteome</keyword>
<keyword evidence="2" id="KW-0732">Signal</keyword>
<dbReference type="OrthoDB" id="9814373at2"/>
<evidence type="ECO:0000256" key="2">
    <source>
        <dbReference type="SAM" id="SignalP"/>
    </source>
</evidence>
<dbReference type="RefSeq" id="WP_062483524.1">
    <property type="nucleotide sequence ID" value="NZ_LN885086.1"/>
</dbReference>
<dbReference type="Proteomes" id="UP000066284">
    <property type="component" value="Chromosome 1"/>
</dbReference>
<protein>
    <submittedName>
        <fullName evidence="3">Uncharacterized protein</fullName>
    </submittedName>
</protein>
<organism evidence="3 4">
    <name type="scientific">Candidatus Nitrospira inopinata</name>
    <dbReference type="NCBI Taxonomy" id="1715989"/>
    <lineage>
        <taxon>Bacteria</taxon>
        <taxon>Pseudomonadati</taxon>
        <taxon>Nitrospirota</taxon>
        <taxon>Nitrospiria</taxon>
        <taxon>Nitrospirales</taxon>
        <taxon>Nitrospiraceae</taxon>
        <taxon>Nitrospira</taxon>
    </lineage>
</organism>
<keyword evidence="1" id="KW-0472">Membrane</keyword>
<sequence length="63" mass="6825">MRKQGLWMSIFAVAGWLAAPLTVMANAPAEGGPPDYSGITAFYYTLIAVVLGYGVYDTFFKKS</sequence>
<evidence type="ECO:0000313" key="3">
    <source>
        <dbReference type="EMBL" id="CUQ65861.1"/>
    </source>
</evidence>
<name>A0A0S4KPD7_9BACT</name>
<feature type="chain" id="PRO_5006623461" evidence="2">
    <location>
        <begin position="26"/>
        <end position="63"/>
    </location>
</feature>